<protein>
    <recommendedName>
        <fullName evidence="6 15">tRNA (guanine-N(1)-)-methyltransferase</fullName>
        <ecNumber evidence="5 15">2.1.1.228</ecNumber>
    </recommendedName>
    <alternativeName>
        <fullName evidence="12 15">M1G-methyltransferase</fullName>
    </alternativeName>
    <alternativeName>
        <fullName evidence="13 15">tRNA [GM37] methyltransferase</fullName>
    </alternativeName>
</protein>
<evidence type="ECO:0000256" key="2">
    <source>
        <dbReference type="ARBA" id="ARBA00004496"/>
    </source>
</evidence>
<evidence type="ECO:0000256" key="3">
    <source>
        <dbReference type="ARBA" id="ARBA00007630"/>
    </source>
</evidence>
<reference evidence="20" key="1">
    <citation type="submission" date="2016-10" db="EMBL/GenBank/DDBJ databases">
        <authorList>
            <person name="Varghese N."/>
            <person name="Submissions S."/>
        </authorList>
    </citation>
    <scope>NUCLEOTIDE SEQUENCE [LARGE SCALE GENOMIC DNA]</scope>
    <source>
        <strain evidence="20">ATCC 43811</strain>
    </source>
</reference>
<comment type="caution">
    <text evidence="15">Lacks conserved residue(s) required for the propagation of feature annotation.</text>
</comment>
<evidence type="ECO:0000256" key="8">
    <source>
        <dbReference type="ARBA" id="ARBA00022603"/>
    </source>
</evidence>
<keyword evidence="9 15" id="KW-0808">Transferase</keyword>
<dbReference type="HAMAP" id="MF_00605">
    <property type="entry name" value="TrmD"/>
    <property type="match status" value="1"/>
</dbReference>
<evidence type="ECO:0000256" key="4">
    <source>
        <dbReference type="ARBA" id="ARBA00011738"/>
    </source>
</evidence>
<evidence type="ECO:0000256" key="5">
    <source>
        <dbReference type="ARBA" id="ARBA00012807"/>
    </source>
</evidence>
<dbReference type="GO" id="GO:0052906">
    <property type="term" value="F:tRNA (guanine(37)-N1)-methyltransferase activity"/>
    <property type="evidence" value="ECO:0007669"/>
    <property type="project" value="UniProtKB-UniRule"/>
</dbReference>
<evidence type="ECO:0000313" key="20">
    <source>
        <dbReference type="Proteomes" id="UP000240042"/>
    </source>
</evidence>
<dbReference type="NCBIfam" id="TIGR00088">
    <property type="entry name" value="trmD"/>
    <property type="match status" value="1"/>
</dbReference>
<dbReference type="Proteomes" id="UP000240042">
    <property type="component" value="Unassembled WGS sequence"/>
</dbReference>
<comment type="subcellular location">
    <subcellularLocation>
        <location evidence="2 15 17">Cytoplasm</location>
    </subcellularLocation>
</comment>
<proteinExistence type="inferred from homology"/>
<name>A0A1I1CZ15_BREAD</name>
<evidence type="ECO:0000256" key="9">
    <source>
        <dbReference type="ARBA" id="ARBA00022679"/>
    </source>
</evidence>
<dbReference type="AlphaFoldDB" id="A0A1I1CZ15"/>
<dbReference type="EC" id="2.1.1.228" evidence="5 15"/>
<dbReference type="Gene3D" id="3.40.1280.10">
    <property type="match status" value="1"/>
</dbReference>
<evidence type="ECO:0000256" key="10">
    <source>
        <dbReference type="ARBA" id="ARBA00022691"/>
    </source>
</evidence>
<comment type="catalytic activity">
    <reaction evidence="14 15 17">
        <text>guanosine(37) in tRNA + S-adenosyl-L-methionine = N(1)-methylguanosine(37) in tRNA + S-adenosyl-L-homocysteine + H(+)</text>
        <dbReference type="Rhea" id="RHEA:36899"/>
        <dbReference type="Rhea" id="RHEA-COMP:10145"/>
        <dbReference type="Rhea" id="RHEA-COMP:10147"/>
        <dbReference type="ChEBI" id="CHEBI:15378"/>
        <dbReference type="ChEBI" id="CHEBI:57856"/>
        <dbReference type="ChEBI" id="CHEBI:59789"/>
        <dbReference type="ChEBI" id="CHEBI:73542"/>
        <dbReference type="ChEBI" id="CHEBI:74269"/>
        <dbReference type="EC" id="2.1.1.228"/>
    </reaction>
</comment>
<evidence type="ECO:0000256" key="16">
    <source>
        <dbReference type="PIRSR" id="PIRSR000386-1"/>
    </source>
</evidence>
<keyword evidence="20" id="KW-1185">Reference proteome</keyword>
<dbReference type="PANTHER" id="PTHR46417:SF1">
    <property type="entry name" value="TRNA (GUANINE-N(1)-)-METHYLTRANSFERASE"/>
    <property type="match status" value="1"/>
</dbReference>
<evidence type="ECO:0000256" key="11">
    <source>
        <dbReference type="ARBA" id="ARBA00022694"/>
    </source>
</evidence>
<dbReference type="InterPro" id="IPR029026">
    <property type="entry name" value="tRNA_m1G_MTases_N"/>
</dbReference>
<evidence type="ECO:0000256" key="13">
    <source>
        <dbReference type="ARBA" id="ARBA00033392"/>
    </source>
</evidence>
<organism evidence="19 20">
    <name type="scientific">Brevinema andersonii</name>
    <dbReference type="NCBI Taxonomy" id="34097"/>
    <lineage>
        <taxon>Bacteria</taxon>
        <taxon>Pseudomonadati</taxon>
        <taxon>Spirochaetota</taxon>
        <taxon>Spirochaetia</taxon>
        <taxon>Brevinematales</taxon>
        <taxon>Brevinemataceae</taxon>
        <taxon>Brevinema</taxon>
    </lineage>
</organism>
<dbReference type="OrthoDB" id="9807416at2"/>
<dbReference type="InterPro" id="IPR002649">
    <property type="entry name" value="tRNA_m1G_MeTrfase_TrmD"/>
</dbReference>
<evidence type="ECO:0000259" key="18">
    <source>
        <dbReference type="Pfam" id="PF01746"/>
    </source>
</evidence>
<feature type="binding site" evidence="15 16">
    <location>
        <begin position="129"/>
        <end position="134"/>
    </location>
    <ligand>
        <name>S-adenosyl-L-methionine</name>
        <dbReference type="ChEBI" id="CHEBI:59789"/>
    </ligand>
</feature>
<dbReference type="Gene3D" id="1.10.1270.20">
    <property type="entry name" value="tRNA(m1g37)methyltransferase, domain 2"/>
    <property type="match status" value="1"/>
</dbReference>
<dbReference type="RefSeq" id="WP_092316935.1">
    <property type="nucleotide sequence ID" value="NZ_FOKY01000001.1"/>
</dbReference>
<evidence type="ECO:0000256" key="15">
    <source>
        <dbReference type="HAMAP-Rule" id="MF_00605"/>
    </source>
</evidence>
<keyword evidence="7 15" id="KW-0963">Cytoplasm</keyword>
<sequence>MLKKITILTVFPEMVSQALKFGVLKRLDKSICIDILDIYKLTNYKRIDDYCVSYGPGMLFRPDAAAQAIDSVRENNHSYIIHMSPRGQLLTMGKIKELISKPHLVIFVSRYEGVDERLLQTRINEEISIGDYVLSGGELPALVLVDAISRMSEEVLQSSALEEESFNDGLLEYPHYTKPKTFEGYLIPDWLLTGNHKIIKEKRWAQRLVVTWARRPDLLREYNIFSNNISSKNPLTRIKKQNHLFKKRINMFEKAIQEYQNDQRIRKYNK</sequence>
<dbReference type="GO" id="GO:0005829">
    <property type="term" value="C:cytosol"/>
    <property type="evidence" value="ECO:0007669"/>
    <property type="project" value="TreeGrafter"/>
</dbReference>
<evidence type="ECO:0000313" key="19">
    <source>
        <dbReference type="EMBL" id="SFB67296.1"/>
    </source>
</evidence>
<dbReference type="InterPro" id="IPR016009">
    <property type="entry name" value="tRNA_MeTrfase_TRMD/TRM10"/>
</dbReference>
<comment type="subunit">
    <text evidence="4 15 17">Homodimer.</text>
</comment>
<comment type="similarity">
    <text evidence="3 15 17">Belongs to the RNA methyltransferase TrmD family.</text>
</comment>
<accession>A0A1I1CZ15</accession>
<gene>
    <name evidence="15" type="primary">trmD</name>
    <name evidence="19" type="ORF">SAMN02745150_00045</name>
</gene>
<evidence type="ECO:0000256" key="1">
    <source>
        <dbReference type="ARBA" id="ARBA00002634"/>
    </source>
</evidence>
<dbReference type="SUPFAM" id="SSF75217">
    <property type="entry name" value="alpha/beta knot"/>
    <property type="match status" value="1"/>
</dbReference>
<dbReference type="PANTHER" id="PTHR46417">
    <property type="entry name" value="TRNA (GUANINE-N(1)-)-METHYLTRANSFERASE"/>
    <property type="match status" value="1"/>
</dbReference>
<evidence type="ECO:0000256" key="14">
    <source>
        <dbReference type="ARBA" id="ARBA00047783"/>
    </source>
</evidence>
<evidence type="ECO:0000256" key="17">
    <source>
        <dbReference type="RuleBase" id="RU003464"/>
    </source>
</evidence>
<keyword evidence="10 15" id="KW-0949">S-adenosyl-L-methionine</keyword>
<evidence type="ECO:0000256" key="6">
    <source>
        <dbReference type="ARBA" id="ARBA00014679"/>
    </source>
</evidence>
<comment type="function">
    <text evidence="1 15 17">Specifically methylates guanosine-37 in various tRNAs.</text>
</comment>
<evidence type="ECO:0000256" key="12">
    <source>
        <dbReference type="ARBA" id="ARBA00029736"/>
    </source>
</evidence>
<dbReference type="GO" id="GO:0002939">
    <property type="term" value="P:tRNA N1-guanine methylation"/>
    <property type="evidence" value="ECO:0007669"/>
    <property type="project" value="TreeGrafter"/>
</dbReference>
<dbReference type="STRING" id="34097.SAMN02745150_00045"/>
<dbReference type="EMBL" id="FOKY01000001">
    <property type="protein sequence ID" value="SFB67296.1"/>
    <property type="molecule type" value="Genomic_DNA"/>
</dbReference>
<dbReference type="PIRSF" id="PIRSF000386">
    <property type="entry name" value="tRNA_mtase"/>
    <property type="match status" value="1"/>
</dbReference>
<dbReference type="Pfam" id="PF01746">
    <property type="entry name" value="tRNA_m1G_MT"/>
    <property type="match status" value="1"/>
</dbReference>
<evidence type="ECO:0000256" key="7">
    <source>
        <dbReference type="ARBA" id="ARBA00022490"/>
    </source>
</evidence>
<keyword evidence="8 15" id="KW-0489">Methyltransferase</keyword>
<keyword evidence="11 15" id="KW-0819">tRNA processing</keyword>
<dbReference type="InterPro" id="IPR029028">
    <property type="entry name" value="Alpha/beta_knot_MTases"/>
</dbReference>
<feature type="domain" description="tRNA methyltransferase TRMD/TRM10-type" evidence="18">
    <location>
        <begin position="4"/>
        <end position="220"/>
    </location>
</feature>
<dbReference type="InterPro" id="IPR023148">
    <property type="entry name" value="tRNA_m1G_MeTrfase_C_sf"/>
</dbReference>